<sequence length="331" mass="36663">MNSVLIIVPDGGMLFESVGVTDILMQANERNACSGLAQAPYQVTIATTQMHKAVHGRSGLTLLADARLTELDPREKRGTIMVTGRGVDAEEDDAVASWLRMAAPYTQRIVSVCGGALLLAMAGVLNGRRATTHWRLLDYMAQTWPDITVERGPIYVHDGPVWTSAGVSSGFDLTLALVEADMGHAIAREVAQDMVMYLRRPGGQSQFSRYLPARAAKPGPIRDLQDWIQSNLAENLSVEKLAESLAMSPRNFNRVFLRETGTSPAKYVEHVRLDAAREYLERTREGIEQIALQTGFGSGINLRRVFERHLQVAPTTYRERFYASTMAEIDR</sequence>
<dbReference type="InterPro" id="IPR029062">
    <property type="entry name" value="Class_I_gatase-like"/>
</dbReference>
<keyword evidence="2" id="KW-0238">DNA-binding</keyword>
<dbReference type="EMBL" id="LYRP01000033">
    <property type="protein sequence ID" value="OAT75921.1"/>
    <property type="molecule type" value="Genomic_DNA"/>
</dbReference>
<dbReference type="OrthoDB" id="9803764at2"/>
<dbReference type="Proteomes" id="UP000078225">
    <property type="component" value="Unassembled WGS sequence"/>
</dbReference>
<dbReference type="InterPro" id="IPR052158">
    <property type="entry name" value="INH-QAR"/>
</dbReference>
<organism evidence="5 6">
    <name type="scientific">Mangrovibacter phragmitis</name>
    <dbReference type="NCBI Taxonomy" id="1691903"/>
    <lineage>
        <taxon>Bacteria</taxon>
        <taxon>Pseudomonadati</taxon>
        <taxon>Pseudomonadota</taxon>
        <taxon>Gammaproteobacteria</taxon>
        <taxon>Enterobacterales</taxon>
        <taxon>Enterobacteriaceae</taxon>
        <taxon>Mangrovibacter</taxon>
    </lineage>
</organism>
<feature type="domain" description="HTH araC/xylS-type" evidence="4">
    <location>
        <begin position="222"/>
        <end position="320"/>
    </location>
</feature>
<evidence type="ECO:0000313" key="6">
    <source>
        <dbReference type="Proteomes" id="UP000078225"/>
    </source>
</evidence>
<evidence type="ECO:0000259" key="4">
    <source>
        <dbReference type="PROSITE" id="PS01124"/>
    </source>
</evidence>
<keyword evidence="3" id="KW-0804">Transcription</keyword>
<dbReference type="Gene3D" id="3.40.50.880">
    <property type="match status" value="1"/>
</dbReference>
<dbReference type="GO" id="GO:0003700">
    <property type="term" value="F:DNA-binding transcription factor activity"/>
    <property type="evidence" value="ECO:0007669"/>
    <property type="project" value="InterPro"/>
</dbReference>
<dbReference type="PROSITE" id="PS00041">
    <property type="entry name" value="HTH_ARAC_FAMILY_1"/>
    <property type="match status" value="1"/>
</dbReference>
<reference evidence="6" key="1">
    <citation type="submission" date="2016-05" db="EMBL/GenBank/DDBJ databases">
        <authorList>
            <person name="Behera P."/>
            <person name="Vaishampayan P."/>
            <person name="Singh N."/>
            <person name="Raina V."/>
            <person name="Suar M."/>
            <person name="Pattnaik A."/>
            <person name="Rastogi G."/>
        </authorList>
    </citation>
    <scope>NUCLEOTIDE SEQUENCE [LARGE SCALE GENOMIC DNA]</scope>
    <source>
        <strain evidence="6">MP23</strain>
    </source>
</reference>
<accession>A0A1B7L0W6</accession>
<dbReference type="InterPro" id="IPR018060">
    <property type="entry name" value="HTH_AraC"/>
</dbReference>
<dbReference type="CDD" id="cd03137">
    <property type="entry name" value="GATase1_AraC_1"/>
    <property type="match status" value="1"/>
</dbReference>
<dbReference type="InterPro" id="IPR002818">
    <property type="entry name" value="DJ-1/PfpI"/>
</dbReference>
<protein>
    <submittedName>
        <fullName evidence="5">AraC family transcriptional regulator</fullName>
    </submittedName>
</protein>
<comment type="caution">
    <text evidence="5">The sequence shown here is derived from an EMBL/GenBank/DDBJ whole genome shotgun (WGS) entry which is preliminary data.</text>
</comment>
<gene>
    <name evidence="5" type="ORF">A9B99_10665</name>
</gene>
<dbReference type="Pfam" id="PF12833">
    <property type="entry name" value="HTH_18"/>
    <property type="match status" value="1"/>
</dbReference>
<dbReference type="InterPro" id="IPR018062">
    <property type="entry name" value="HTH_AraC-typ_CS"/>
</dbReference>
<evidence type="ECO:0000256" key="1">
    <source>
        <dbReference type="ARBA" id="ARBA00023015"/>
    </source>
</evidence>
<dbReference type="PANTHER" id="PTHR43130">
    <property type="entry name" value="ARAC-FAMILY TRANSCRIPTIONAL REGULATOR"/>
    <property type="match status" value="1"/>
</dbReference>
<dbReference type="STRING" id="1691903.A9B99_10665"/>
<dbReference type="Pfam" id="PF01965">
    <property type="entry name" value="DJ-1_PfpI"/>
    <property type="match status" value="1"/>
</dbReference>
<dbReference type="PANTHER" id="PTHR43130:SF3">
    <property type="entry name" value="HTH-TYPE TRANSCRIPTIONAL REGULATOR RV1931C"/>
    <property type="match status" value="1"/>
</dbReference>
<dbReference type="Gene3D" id="1.10.10.60">
    <property type="entry name" value="Homeodomain-like"/>
    <property type="match status" value="1"/>
</dbReference>
<dbReference type="InterPro" id="IPR009057">
    <property type="entry name" value="Homeodomain-like_sf"/>
</dbReference>
<keyword evidence="6" id="KW-1185">Reference proteome</keyword>
<keyword evidence="1" id="KW-0805">Transcription regulation</keyword>
<proteinExistence type="predicted"/>
<evidence type="ECO:0000256" key="3">
    <source>
        <dbReference type="ARBA" id="ARBA00023163"/>
    </source>
</evidence>
<dbReference type="SMART" id="SM00342">
    <property type="entry name" value="HTH_ARAC"/>
    <property type="match status" value="1"/>
</dbReference>
<name>A0A1B7L0W6_9ENTR</name>
<dbReference type="SUPFAM" id="SSF52317">
    <property type="entry name" value="Class I glutamine amidotransferase-like"/>
    <property type="match status" value="1"/>
</dbReference>
<evidence type="ECO:0000313" key="5">
    <source>
        <dbReference type="EMBL" id="OAT75921.1"/>
    </source>
</evidence>
<dbReference type="GO" id="GO:0043565">
    <property type="term" value="F:sequence-specific DNA binding"/>
    <property type="evidence" value="ECO:0007669"/>
    <property type="project" value="InterPro"/>
</dbReference>
<dbReference type="RefSeq" id="WP_064599070.1">
    <property type="nucleotide sequence ID" value="NZ_LYRP01000033.1"/>
</dbReference>
<dbReference type="AlphaFoldDB" id="A0A1B7L0W6"/>
<evidence type="ECO:0000256" key="2">
    <source>
        <dbReference type="ARBA" id="ARBA00023125"/>
    </source>
</evidence>
<dbReference type="PROSITE" id="PS01124">
    <property type="entry name" value="HTH_ARAC_FAMILY_2"/>
    <property type="match status" value="1"/>
</dbReference>
<dbReference type="SUPFAM" id="SSF46689">
    <property type="entry name" value="Homeodomain-like"/>
    <property type="match status" value="2"/>
</dbReference>